<keyword evidence="9" id="KW-0067">ATP-binding</keyword>
<evidence type="ECO:0000256" key="13">
    <source>
        <dbReference type="SAM" id="Phobius"/>
    </source>
</evidence>
<evidence type="ECO:0000256" key="4">
    <source>
        <dbReference type="ARBA" id="ARBA00022553"/>
    </source>
</evidence>
<dbReference type="InterPro" id="IPR003661">
    <property type="entry name" value="HisK_dim/P_dom"/>
</dbReference>
<evidence type="ECO:0000256" key="6">
    <source>
        <dbReference type="ARBA" id="ARBA00022692"/>
    </source>
</evidence>
<keyword evidence="4" id="KW-0597">Phosphoprotein</keyword>
<dbReference type="Gene3D" id="3.30.565.10">
    <property type="entry name" value="Histidine kinase-like ATPase, C-terminal domain"/>
    <property type="match status" value="1"/>
</dbReference>
<proteinExistence type="predicted"/>
<dbReference type="PANTHER" id="PTHR45436">
    <property type="entry name" value="SENSOR HISTIDINE KINASE YKOH"/>
    <property type="match status" value="1"/>
</dbReference>
<accession>A0A545U6R9</accession>
<evidence type="ECO:0000313" key="16">
    <source>
        <dbReference type="Proteomes" id="UP000319732"/>
    </source>
</evidence>
<evidence type="ECO:0000256" key="7">
    <source>
        <dbReference type="ARBA" id="ARBA00022741"/>
    </source>
</evidence>
<evidence type="ECO:0000256" key="10">
    <source>
        <dbReference type="ARBA" id="ARBA00022989"/>
    </source>
</evidence>
<dbReference type="CDD" id="cd00082">
    <property type="entry name" value="HisKA"/>
    <property type="match status" value="1"/>
</dbReference>
<keyword evidence="6 13" id="KW-0812">Transmembrane</keyword>
<comment type="subcellular location">
    <subcellularLocation>
        <location evidence="2">Membrane</location>
        <topology evidence="2">Multi-pass membrane protein</topology>
    </subcellularLocation>
</comment>
<dbReference type="InterPro" id="IPR003594">
    <property type="entry name" value="HATPase_dom"/>
</dbReference>
<feature type="transmembrane region" description="Helical" evidence="13">
    <location>
        <begin position="12"/>
        <end position="31"/>
    </location>
</feature>
<evidence type="ECO:0000256" key="11">
    <source>
        <dbReference type="ARBA" id="ARBA00023012"/>
    </source>
</evidence>
<keyword evidence="10 13" id="KW-1133">Transmembrane helix</keyword>
<dbReference type="GO" id="GO:0005886">
    <property type="term" value="C:plasma membrane"/>
    <property type="evidence" value="ECO:0007669"/>
    <property type="project" value="TreeGrafter"/>
</dbReference>
<comment type="caution">
    <text evidence="15">The sequence shown here is derived from an EMBL/GenBank/DDBJ whole genome shotgun (WGS) entry which is preliminary data.</text>
</comment>
<evidence type="ECO:0000256" key="2">
    <source>
        <dbReference type="ARBA" id="ARBA00004141"/>
    </source>
</evidence>
<dbReference type="SMART" id="SM00387">
    <property type="entry name" value="HATPase_c"/>
    <property type="match status" value="1"/>
</dbReference>
<dbReference type="SMART" id="SM00388">
    <property type="entry name" value="HisKA"/>
    <property type="match status" value="1"/>
</dbReference>
<evidence type="ECO:0000256" key="8">
    <source>
        <dbReference type="ARBA" id="ARBA00022777"/>
    </source>
</evidence>
<dbReference type="PROSITE" id="PS50109">
    <property type="entry name" value="HIS_KIN"/>
    <property type="match status" value="1"/>
</dbReference>
<dbReference type="PANTHER" id="PTHR45436:SF14">
    <property type="entry name" value="SENSOR PROTEIN QSEC"/>
    <property type="match status" value="1"/>
</dbReference>
<evidence type="ECO:0000259" key="14">
    <source>
        <dbReference type="PROSITE" id="PS50109"/>
    </source>
</evidence>
<dbReference type="AlphaFoldDB" id="A0A545U6R9"/>
<dbReference type="Proteomes" id="UP000319732">
    <property type="component" value="Unassembled WGS sequence"/>
</dbReference>
<dbReference type="EC" id="2.7.13.3" evidence="3"/>
<name>A0A545U6R9_9GAMM</name>
<keyword evidence="16" id="KW-1185">Reference proteome</keyword>
<dbReference type="SUPFAM" id="SSF55874">
    <property type="entry name" value="ATPase domain of HSP90 chaperone/DNA topoisomerase II/histidine kinase"/>
    <property type="match status" value="1"/>
</dbReference>
<evidence type="ECO:0000313" key="15">
    <source>
        <dbReference type="EMBL" id="TQV85168.1"/>
    </source>
</evidence>
<dbReference type="Pfam" id="PF00512">
    <property type="entry name" value="HisKA"/>
    <property type="match status" value="1"/>
</dbReference>
<dbReference type="OrthoDB" id="9809766at2"/>
<dbReference type="InterPro" id="IPR036097">
    <property type="entry name" value="HisK_dim/P_sf"/>
</dbReference>
<dbReference type="GO" id="GO:0005524">
    <property type="term" value="F:ATP binding"/>
    <property type="evidence" value="ECO:0007669"/>
    <property type="project" value="UniProtKB-KW"/>
</dbReference>
<dbReference type="PRINTS" id="PR00344">
    <property type="entry name" value="BCTRLSENSOR"/>
</dbReference>
<dbReference type="Pfam" id="PF02518">
    <property type="entry name" value="HATPase_c"/>
    <property type="match status" value="1"/>
</dbReference>
<keyword evidence="8 15" id="KW-0418">Kinase</keyword>
<protein>
    <recommendedName>
        <fullName evidence="3">histidine kinase</fullName>
        <ecNumber evidence="3">2.7.13.3</ecNumber>
    </recommendedName>
</protein>
<evidence type="ECO:0000256" key="5">
    <source>
        <dbReference type="ARBA" id="ARBA00022679"/>
    </source>
</evidence>
<dbReference type="Gene3D" id="1.10.287.130">
    <property type="match status" value="1"/>
</dbReference>
<sequence>MLNRSAAKRRLLNLLLATLGFVWVATVYFLYEHGASSTVYLLFLLSVVLAVAVVGLQRHLLPVQEIRRINALASEIVPGIGGEAKAIEEKGVPEEILPITQAYNLLLDYHEDRHRQERDFIADASHELRTPLAGVRLQTQIAMRTDDAAKQARAHKNILVAIDRGTRLVEQLLTLSRLTADKKVLNPEQVDLRRCCEIAVEALAGAADAKRITIEIDNDQAVFTLMAEKSSILTLLDNLLLNAIQFSPEGGCVHISLARDLGGVTISVTDEGPGVPEADRARVLRRFQKSAAGTKTGTGLGLAIAKRVVELHSGDLVLGEGTGGRGLTVAVTFPVGSGDKRAC</sequence>
<dbReference type="InterPro" id="IPR050428">
    <property type="entry name" value="TCS_sensor_his_kinase"/>
</dbReference>
<evidence type="ECO:0000256" key="12">
    <source>
        <dbReference type="ARBA" id="ARBA00023136"/>
    </source>
</evidence>
<gene>
    <name evidence="15" type="ORF">FKG94_02980</name>
</gene>
<feature type="transmembrane region" description="Helical" evidence="13">
    <location>
        <begin position="37"/>
        <end position="56"/>
    </location>
</feature>
<keyword evidence="11" id="KW-0902">Two-component regulatory system</keyword>
<dbReference type="EMBL" id="VHSG01000004">
    <property type="protein sequence ID" value="TQV85168.1"/>
    <property type="molecule type" value="Genomic_DNA"/>
</dbReference>
<keyword evidence="5" id="KW-0808">Transferase</keyword>
<comment type="catalytic activity">
    <reaction evidence="1">
        <text>ATP + protein L-histidine = ADP + protein N-phospho-L-histidine.</text>
        <dbReference type="EC" id="2.7.13.3"/>
    </reaction>
</comment>
<evidence type="ECO:0000256" key="1">
    <source>
        <dbReference type="ARBA" id="ARBA00000085"/>
    </source>
</evidence>
<dbReference type="SUPFAM" id="SSF47384">
    <property type="entry name" value="Homodimeric domain of signal transducing histidine kinase"/>
    <property type="match status" value="1"/>
</dbReference>
<dbReference type="RefSeq" id="WP_142902715.1">
    <property type="nucleotide sequence ID" value="NZ_ML660088.1"/>
</dbReference>
<reference evidence="15 16" key="1">
    <citation type="submission" date="2019-06" db="EMBL/GenBank/DDBJ databases">
        <title>Whole genome sequence for Cellvibrionaceae sp. R142.</title>
        <authorList>
            <person name="Wang G."/>
        </authorList>
    </citation>
    <scope>NUCLEOTIDE SEQUENCE [LARGE SCALE GENOMIC DNA]</scope>
    <source>
        <strain evidence="15 16">R142</strain>
    </source>
</reference>
<dbReference type="GO" id="GO:0000155">
    <property type="term" value="F:phosphorelay sensor kinase activity"/>
    <property type="evidence" value="ECO:0007669"/>
    <property type="project" value="InterPro"/>
</dbReference>
<dbReference type="InterPro" id="IPR004358">
    <property type="entry name" value="Sig_transdc_His_kin-like_C"/>
</dbReference>
<dbReference type="CDD" id="cd00075">
    <property type="entry name" value="HATPase"/>
    <property type="match status" value="1"/>
</dbReference>
<dbReference type="InterPro" id="IPR005467">
    <property type="entry name" value="His_kinase_dom"/>
</dbReference>
<keyword evidence="7" id="KW-0547">Nucleotide-binding</keyword>
<feature type="domain" description="Histidine kinase" evidence="14">
    <location>
        <begin position="123"/>
        <end position="337"/>
    </location>
</feature>
<dbReference type="InterPro" id="IPR036890">
    <property type="entry name" value="HATPase_C_sf"/>
</dbReference>
<evidence type="ECO:0000256" key="9">
    <source>
        <dbReference type="ARBA" id="ARBA00022840"/>
    </source>
</evidence>
<evidence type="ECO:0000256" key="3">
    <source>
        <dbReference type="ARBA" id="ARBA00012438"/>
    </source>
</evidence>
<organism evidence="15 16">
    <name type="scientific">Exilibacterium tricleocarpae</name>
    <dbReference type="NCBI Taxonomy" id="2591008"/>
    <lineage>
        <taxon>Bacteria</taxon>
        <taxon>Pseudomonadati</taxon>
        <taxon>Pseudomonadota</taxon>
        <taxon>Gammaproteobacteria</taxon>
        <taxon>Cellvibrionales</taxon>
        <taxon>Cellvibrionaceae</taxon>
        <taxon>Exilibacterium</taxon>
    </lineage>
</organism>
<keyword evidence="12 13" id="KW-0472">Membrane</keyword>